<feature type="domain" description="NADAR" evidence="1">
    <location>
        <begin position="300"/>
        <end position="460"/>
    </location>
</feature>
<dbReference type="SUPFAM" id="SSF143990">
    <property type="entry name" value="YbiA-like"/>
    <property type="match status" value="5"/>
</dbReference>
<dbReference type="EMBL" id="KL367531">
    <property type="protein sequence ID" value="KFD65856.1"/>
    <property type="molecule type" value="Genomic_DNA"/>
</dbReference>
<name>A0A085N8R0_9BILA</name>
<evidence type="ECO:0000259" key="1">
    <source>
        <dbReference type="Pfam" id="PF08719"/>
    </source>
</evidence>
<dbReference type="Gene3D" id="1.10.357.40">
    <property type="entry name" value="YbiA-like"/>
    <property type="match status" value="5"/>
</dbReference>
<dbReference type="Proteomes" id="UP000030758">
    <property type="component" value="Unassembled WGS sequence"/>
</dbReference>
<dbReference type="Pfam" id="PF08719">
    <property type="entry name" value="NADAR"/>
    <property type="match status" value="1"/>
</dbReference>
<gene>
    <name evidence="2" type="ORF">M514_07058</name>
</gene>
<dbReference type="CDD" id="cd15457">
    <property type="entry name" value="NADAR"/>
    <property type="match status" value="2"/>
</dbReference>
<dbReference type="InterPro" id="IPR037238">
    <property type="entry name" value="YbiA-like_sf"/>
</dbReference>
<evidence type="ECO:0000313" key="2">
    <source>
        <dbReference type="EMBL" id="KFD65856.1"/>
    </source>
</evidence>
<dbReference type="InterPro" id="IPR012816">
    <property type="entry name" value="NADAR"/>
</dbReference>
<reference evidence="2" key="1">
    <citation type="journal article" date="2014" name="Nat. Genet.">
        <title>Genome and transcriptome of the porcine whipworm Trichuris suis.</title>
        <authorList>
            <person name="Jex A.R."/>
            <person name="Nejsum P."/>
            <person name="Schwarz E.M."/>
            <person name="Hu L."/>
            <person name="Young N.D."/>
            <person name="Hall R.S."/>
            <person name="Korhonen P.K."/>
            <person name="Liao S."/>
            <person name="Thamsborg S."/>
            <person name="Xia J."/>
            <person name="Xu P."/>
            <person name="Wang S."/>
            <person name="Scheerlinck J.P."/>
            <person name="Hofmann A."/>
            <person name="Sternberg P.W."/>
            <person name="Wang J."/>
            <person name="Gasser R.B."/>
        </authorList>
    </citation>
    <scope>NUCLEOTIDE SEQUENCE [LARGE SCALE GENOMIC DNA]</scope>
    <source>
        <strain evidence="2">DCEP-RM93F</strain>
    </source>
</reference>
<proteinExistence type="predicted"/>
<protein>
    <recommendedName>
        <fullName evidence="1">NADAR domain-containing protein</fullName>
    </recommendedName>
</protein>
<organism evidence="2">
    <name type="scientific">Trichuris suis</name>
    <name type="common">pig whipworm</name>
    <dbReference type="NCBI Taxonomy" id="68888"/>
    <lineage>
        <taxon>Eukaryota</taxon>
        <taxon>Metazoa</taxon>
        <taxon>Ecdysozoa</taxon>
        <taxon>Nematoda</taxon>
        <taxon>Enoplea</taxon>
        <taxon>Dorylaimia</taxon>
        <taxon>Trichinellida</taxon>
        <taxon>Trichuridae</taxon>
        <taxon>Trichuris</taxon>
    </lineage>
</organism>
<dbReference type="AlphaFoldDB" id="A0A085N8R0"/>
<accession>A0A085N8R0</accession>
<sequence length="1272" mass="144309">MMDDERLSETVIVTPIPCAVHPLSVFHEHNFNVEDVAYRSFIHFYAHRLFTDIGYADESKKQAIFDASPLEAYELIFNDALMEAFSVFSQEQVVLLSDCLVNYTWCILYEFYVSRLTQDAEFKSLLTSLRGNILIEVNADKIFGILADEEVLRDYFLYGGGRSMTKSQLLQCFSLNLTEEPNAPVWWGRNVNGSVLMQLRSQINDNNYSADLQIGRTIDEFRNIYEQLKVSSQEKLHGESGLESDSSSDSFVSDGDAFRSTVQNIWQRSDFTCFRCCKRVVNFSFLPLEENFEALSTTSSMPIVAGETLYPSVEHYVAALFLRDMNRLDAAKVIPAVDSRSQLRALVAESSVGLPDSVIHNWRTEKMYTTLKLATDLKFAQYPELKDLLLLTGDRTLLEMNSFDNDWSVGMNWVAFKEWLERERLTPAMVAFWMLHSDFRPGILGANLNGLLLMDIRRNLPESIRNLRAEDPDRVILDCPMECNKSCPIVGTLPSGSSFVLVGSRSSPLSSDFPSTFIINDQCYSSVEDYVRKKIQEHFATVELPTERTTKMQLWLLEHTEELYKEATTAKFEQNALCRKALLSTGDAQLLVVIRPSCLPSLSTDLGCYDGTESGFVQWAEENRISTDFLSRCWTYGDQVPRMWKIGNNKLGLHLMKIRSSECSMDAVDVARFFISSPIVWAPCNDQPTAGDERFFELEQVVFSDRVEFIQGDESPLSIYYLAPFTICRLTFYSVEHFYWFQVLLAGGFVHSTEHLPLVKRLLQETNACKLESLVVSELSEKVVAGCIPLVNKSAMYDLALREKFSQNPGLIGVLCDQRCPVLVSILEVNIPKMAFEAWMQKWGIGAATLVRWSTEPNLCPSCLGNNNYGLMLMQLREQYRKAFGQSQTATSVVSVNPFNANALGDLCKFENEIFVFDSSHPLSPEAPHSLAWNNRTYRSASHLYWSQCFLALGVEEEEIDFSQNFQFEDILRTKSCLDKFAVWRDSEAGKAAIQLCVDLMVTCNDELKKSLMETADLPLAYCNQYDLYLGVGMTASALQQFCNEVTGSVRLLYFWMLDPSASPRSLGRNLWGRLLMSIRRDLLRCNEISHTVLAVQPGNILRIDPSCSAFEQSKFASPLSLFDQLSRRNPLCRLVYPWEAEDCERVYRNFQRRQQEEGRGDVGNNPSVPTAMEAYALVKDVDQVGGNLLKMLERSVFSGETSLLSLVDSDAEAYSMGRQIALKFAEVFCPASLDFGGLQSDDLYNLGRFIGFWQDNQSLSQKSQKSNNFYS</sequence>